<feature type="compositionally biased region" description="Low complexity" evidence="9">
    <location>
        <begin position="526"/>
        <end position="558"/>
    </location>
</feature>
<evidence type="ECO:0000256" key="7">
    <source>
        <dbReference type="PROSITE-ProRule" id="PRU00261"/>
    </source>
</evidence>
<evidence type="ECO:0000256" key="8">
    <source>
        <dbReference type="RuleBase" id="RU368122"/>
    </source>
</evidence>
<evidence type="ECO:0000256" key="9">
    <source>
        <dbReference type="SAM" id="MobiDB-lite"/>
    </source>
</evidence>
<dbReference type="GeneID" id="36580186"/>
<dbReference type="OrthoDB" id="5985073at2759"/>
<evidence type="ECO:0000256" key="4">
    <source>
        <dbReference type="ARBA" id="ARBA00022669"/>
    </source>
</evidence>
<dbReference type="PANTHER" id="PTHR33353:SF32">
    <property type="entry name" value="ENDO-BETA-1,4-GLUCANASE D"/>
    <property type="match status" value="1"/>
</dbReference>
<dbReference type="Gene3D" id="3.30.60.10">
    <property type="entry name" value="Endochitinase-like"/>
    <property type="match status" value="1"/>
</dbReference>
<dbReference type="Gene3D" id="2.70.50.70">
    <property type="match status" value="1"/>
</dbReference>
<sequence length="685" mass="70967">MFKIQWDLWCLSSVPSPARWCIDFPIQAISRQFEARRLDSSHKGPCSVYMKYVDSAIADPGAGKGWFKIYEEGYDKNASQWCTDNLIQNKGLLSIVVPTELAGGYYLVRPELITLQQADSTPSFYTGCAQIFLDSGQTTLPKDVVSIPGYIKAGDPALQFDISSPMLPYTVPGPNVYLTDVSPIIQHPSLPFQGVGVLPSNVVLTNANWFGIELSPYSTEEDCKNATASCYDQSTACISSSGPIGTSNCNIWTKKCDTMESNCNSGNYNGPPGQGKNLNPTPSSILYPNTHAATGQRISTVAGSPMAPASVMSPESTSSTITSASVPSTSESAVGSSPSASVPSSARSASVSSTVSLTAGTSTSIHVSKTPIAALSTVISSAASSTSQSVLGTIIYSSIPSSSRSTSISNTSVSLLSAITFLTVSSTFVSTPSATPSIPYSTASSSLPSTLASASIPPPSSPTPSTIASKSTSTDKGSELTVTSSSSRPGTTVEASNIITFASLSNTVVAPSSPVAFAATSVTTSSTLSTVPSPSSNISPTTSIASTSATSTPTSVSSHLGSTSVEVTTILWTPSAHPTLPPGISASALLPQPASLPANIPTYSLAPGAKISPDGKYGPEAGYTCLGNQNGPCCSGNGYCGATEDYCGKMYCQPLWGNCDGATSNVRLIRHRHWHLNRVYWGSND</sequence>
<feature type="compositionally biased region" description="Low complexity" evidence="9">
    <location>
        <begin position="463"/>
        <end position="474"/>
    </location>
</feature>
<keyword evidence="6" id="KW-0325">Glycoprotein</keyword>
<dbReference type="EMBL" id="KZ613783">
    <property type="protein sequence ID" value="PMD62830.1"/>
    <property type="molecule type" value="Genomic_DNA"/>
</dbReference>
<keyword evidence="5 7" id="KW-1015">Disulfide bond</keyword>
<keyword evidence="12" id="KW-1185">Reference proteome</keyword>
<dbReference type="PANTHER" id="PTHR33353">
    <property type="entry name" value="PUTATIVE (AFU_ORTHOLOGUE AFUA_1G12560)-RELATED"/>
    <property type="match status" value="1"/>
</dbReference>
<dbReference type="InterPro" id="IPR036861">
    <property type="entry name" value="Endochitinase-like_sf"/>
</dbReference>
<feature type="domain" description="Chitin-binding type-1" evidence="10">
    <location>
        <begin position="615"/>
        <end position="661"/>
    </location>
</feature>
<keyword evidence="8" id="KW-0624">Polysaccharide degradation</keyword>
<dbReference type="AlphaFoldDB" id="A0A2J6TII4"/>
<dbReference type="GO" id="GO:0008810">
    <property type="term" value="F:cellulase activity"/>
    <property type="evidence" value="ECO:0007669"/>
    <property type="project" value="UniProtKB-UniRule"/>
</dbReference>
<evidence type="ECO:0000256" key="1">
    <source>
        <dbReference type="ARBA" id="ARBA00001973"/>
    </source>
</evidence>
<evidence type="ECO:0000256" key="6">
    <source>
        <dbReference type="ARBA" id="ARBA00023180"/>
    </source>
</evidence>
<dbReference type="Pfam" id="PF03443">
    <property type="entry name" value="AA9"/>
    <property type="match status" value="1"/>
</dbReference>
<feature type="compositionally biased region" description="Polar residues" evidence="9">
    <location>
        <begin position="313"/>
        <end position="324"/>
    </location>
</feature>
<dbReference type="GO" id="GO:0030248">
    <property type="term" value="F:cellulose binding"/>
    <property type="evidence" value="ECO:0007669"/>
    <property type="project" value="UniProtKB-UniRule"/>
</dbReference>
<evidence type="ECO:0000313" key="11">
    <source>
        <dbReference type="EMBL" id="PMD62830.1"/>
    </source>
</evidence>
<dbReference type="SUPFAM" id="SSF57016">
    <property type="entry name" value="Plant lectins/antimicrobial peptides"/>
    <property type="match status" value="1"/>
</dbReference>
<comment type="function">
    <text evidence="8">Lytic polysaccharide monooxygenase (LMPO) that depolymerizes crystalline and amorphous polysaccharides via the oxidation of scissile alpha- or beta-(1-4)-glycosidic bonds, yielding C1 and/or C4 oxidation products. Catalysis by LPMOs requires the reduction of the active-site copper from Cu(II) to Cu(I) by a reducing agent and H(2)O(2) or O(2) as a cosubstrate.</text>
</comment>
<feature type="compositionally biased region" description="Polar residues" evidence="9">
    <location>
        <begin position="480"/>
        <end position="491"/>
    </location>
</feature>
<organism evidence="11 12">
    <name type="scientific">Hyaloscypha bicolor E</name>
    <dbReference type="NCBI Taxonomy" id="1095630"/>
    <lineage>
        <taxon>Eukaryota</taxon>
        <taxon>Fungi</taxon>
        <taxon>Dikarya</taxon>
        <taxon>Ascomycota</taxon>
        <taxon>Pezizomycotina</taxon>
        <taxon>Leotiomycetes</taxon>
        <taxon>Helotiales</taxon>
        <taxon>Hyaloscyphaceae</taxon>
        <taxon>Hyaloscypha</taxon>
        <taxon>Hyaloscypha bicolor</taxon>
    </lineage>
</organism>
<comment type="cofactor">
    <cofactor evidence="1">
        <name>Cu(2+)</name>
        <dbReference type="ChEBI" id="CHEBI:29036"/>
    </cofactor>
</comment>
<dbReference type="EC" id="1.14.99.56" evidence="8"/>
<dbReference type="Proteomes" id="UP000235371">
    <property type="component" value="Unassembled WGS sequence"/>
</dbReference>
<dbReference type="InterPro" id="IPR001002">
    <property type="entry name" value="Chitin-bd_1"/>
</dbReference>
<comment type="domain">
    <text evidence="8">Has a modular structure: an endo-beta-1,4-glucanase catalytic module at the N-terminus, a linker rich in serines and threonines, and a C-terminal carbohydrate-binding module (CBM).</text>
</comment>
<proteinExistence type="predicted"/>
<dbReference type="InParanoid" id="A0A2J6TII4"/>
<reference evidence="11 12" key="1">
    <citation type="submission" date="2016-04" db="EMBL/GenBank/DDBJ databases">
        <title>A degradative enzymes factory behind the ericoid mycorrhizal symbiosis.</title>
        <authorList>
            <consortium name="DOE Joint Genome Institute"/>
            <person name="Martino E."/>
            <person name="Morin E."/>
            <person name="Grelet G."/>
            <person name="Kuo A."/>
            <person name="Kohler A."/>
            <person name="Daghino S."/>
            <person name="Barry K."/>
            <person name="Choi C."/>
            <person name="Cichocki N."/>
            <person name="Clum A."/>
            <person name="Copeland A."/>
            <person name="Hainaut M."/>
            <person name="Haridas S."/>
            <person name="Labutti K."/>
            <person name="Lindquist E."/>
            <person name="Lipzen A."/>
            <person name="Khouja H.-R."/>
            <person name="Murat C."/>
            <person name="Ohm R."/>
            <person name="Olson A."/>
            <person name="Spatafora J."/>
            <person name="Veneault-Fourrey C."/>
            <person name="Henrissat B."/>
            <person name="Grigoriev I."/>
            <person name="Martin F."/>
            <person name="Perotto S."/>
        </authorList>
    </citation>
    <scope>NUCLEOTIDE SEQUENCE [LARGE SCALE GENOMIC DNA]</scope>
    <source>
        <strain evidence="11 12">E</strain>
    </source>
</reference>
<feature type="disulfide bond" evidence="7">
    <location>
        <begin position="633"/>
        <end position="647"/>
    </location>
</feature>
<dbReference type="InterPro" id="IPR049892">
    <property type="entry name" value="AA9"/>
</dbReference>
<dbReference type="InterPro" id="IPR005103">
    <property type="entry name" value="AA9_LPMO"/>
</dbReference>
<dbReference type="RefSeq" id="XP_024739734.1">
    <property type="nucleotide sequence ID" value="XM_024872105.1"/>
</dbReference>
<dbReference type="GO" id="GO:0005576">
    <property type="term" value="C:extracellular region"/>
    <property type="evidence" value="ECO:0007669"/>
    <property type="project" value="UniProtKB-SubCell"/>
</dbReference>
<accession>A0A2J6TII4</accession>
<feature type="region of interest" description="Disordered" evidence="9">
    <location>
        <begin position="304"/>
        <end position="347"/>
    </location>
</feature>
<comment type="subcellular location">
    <subcellularLocation>
        <location evidence="2 8">Secreted</location>
    </subcellularLocation>
</comment>
<dbReference type="GO" id="GO:0030245">
    <property type="term" value="P:cellulose catabolic process"/>
    <property type="evidence" value="ECO:0007669"/>
    <property type="project" value="UniProtKB-UniRule"/>
</dbReference>
<feature type="compositionally biased region" description="Low complexity" evidence="9">
    <location>
        <begin position="325"/>
        <end position="347"/>
    </location>
</feature>
<protein>
    <recommendedName>
        <fullName evidence="8">AA9 family lytic polysaccharide monooxygenase</fullName>
        <ecNumber evidence="8">1.14.99.56</ecNumber>
    </recommendedName>
    <alternativeName>
        <fullName evidence="8">Endo-beta-1,4-glucanase</fullName>
    </alternativeName>
    <alternativeName>
        <fullName evidence="8">Glycosyl hydrolase 61 family protein</fullName>
    </alternativeName>
</protein>
<gene>
    <name evidence="11" type="ORF">K444DRAFT_351255</name>
</gene>
<dbReference type="PROSITE" id="PS50941">
    <property type="entry name" value="CHIT_BIND_I_2"/>
    <property type="match status" value="1"/>
</dbReference>
<dbReference type="GO" id="GO:0008061">
    <property type="term" value="F:chitin binding"/>
    <property type="evidence" value="ECO:0007669"/>
    <property type="project" value="UniProtKB-UniRule"/>
</dbReference>
<feature type="region of interest" description="Disordered" evidence="9">
    <location>
        <begin position="451"/>
        <end position="491"/>
    </location>
</feature>
<evidence type="ECO:0000259" key="10">
    <source>
        <dbReference type="PROSITE" id="PS50941"/>
    </source>
</evidence>
<dbReference type="CDD" id="cd11618">
    <property type="entry name" value="ChtBD1_1"/>
    <property type="match status" value="1"/>
</dbReference>
<keyword evidence="8" id="KW-0119">Carbohydrate metabolism</keyword>
<evidence type="ECO:0000256" key="2">
    <source>
        <dbReference type="ARBA" id="ARBA00004613"/>
    </source>
</evidence>
<keyword evidence="3 8" id="KW-0964">Secreted</keyword>
<evidence type="ECO:0000256" key="5">
    <source>
        <dbReference type="ARBA" id="ARBA00023157"/>
    </source>
</evidence>
<comment type="catalytic activity">
    <reaction evidence="8">
        <text>[(1-&gt;4)-beta-D-glucosyl]n+m + reduced acceptor + O2 = 4-dehydro-beta-D-glucosyl-[(1-&gt;4)-beta-D-glucosyl]n-1 + [(1-&gt;4)-beta-D-glucosyl]m + acceptor + H2O.</text>
        <dbReference type="EC" id="1.14.99.56"/>
    </reaction>
</comment>
<evidence type="ECO:0000313" key="12">
    <source>
        <dbReference type="Proteomes" id="UP000235371"/>
    </source>
</evidence>
<keyword evidence="4 7" id="KW-0147">Chitin-binding</keyword>
<dbReference type="STRING" id="1095630.A0A2J6TII4"/>
<keyword evidence="8" id="KW-0136">Cellulose degradation</keyword>
<evidence type="ECO:0000256" key="3">
    <source>
        <dbReference type="ARBA" id="ARBA00022525"/>
    </source>
</evidence>
<dbReference type="CDD" id="cd21175">
    <property type="entry name" value="LPMO_AA9"/>
    <property type="match status" value="1"/>
</dbReference>
<name>A0A2J6TII4_9HELO</name>
<comment type="caution">
    <text evidence="7">Lacks conserved residue(s) required for the propagation of feature annotation.</text>
</comment>
<feature type="region of interest" description="Disordered" evidence="9">
    <location>
        <begin position="526"/>
        <end position="559"/>
    </location>
</feature>